<dbReference type="Proteomes" id="UP000054761">
    <property type="component" value="Unassembled WGS sequence"/>
</dbReference>
<comment type="caution">
    <text evidence="2">The sequence shown here is derived from an EMBL/GenBank/DDBJ whole genome shotgun (WGS) entry which is preliminary data.</text>
</comment>
<reference evidence="2 3" key="1">
    <citation type="submission" date="2015-11" db="EMBL/GenBank/DDBJ databases">
        <title>Genomic analysis of 38 Legionella species identifies large and diverse effector repertoires.</title>
        <authorList>
            <person name="Burstein D."/>
            <person name="Amaro F."/>
            <person name="Zusman T."/>
            <person name="Lifshitz Z."/>
            <person name="Cohen O."/>
            <person name="Gilbert J.A."/>
            <person name="Pupko T."/>
            <person name="Shuman H.A."/>
            <person name="Segal G."/>
        </authorList>
    </citation>
    <scope>NUCLEOTIDE SEQUENCE [LARGE SCALE GENOMIC DNA]</scope>
    <source>
        <strain evidence="2 3">Bercovier 4</strain>
    </source>
</reference>
<proteinExistence type="predicted"/>
<keyword evidence="3" id="KW-1185">Reference proteome</keyword>
<feature type="compositionally biased region" description="Basic and acidic residues" evidence="1">
    <location>
        <begin position="687"/>
        <end position="697"/>
    </location>
</feature>
<sequence length="697" mass="79573">MPGILGRHPALKKELVRLVTKNTKQAKADKKKTIEQKREKREWEALQQDLKVFETIAALTKAGALGYSALRELVDELSKEIKHPRLIGEMRLALERVFSEKEIIALINRLLVNDIIGTLQNQDLVFFDRSDKFSTSLLRAVYDGADNKGFTEDFMKQIIPPMMLQIAQDSAVAASLGTVREKDSYSVATKNTILSIVTMYFESLKQFSADSSRFPEAMSEGAGAVYYALNVAINRLQHIQERYMYERYIPVTFSKGEIPELLEDKRVNAQELAVYLVGIYLNLRLLRISFESYVSSLSGYNPTQLFHLIDSTIDKDQILTMKREFETIMKRPDASSGFDAMVLEKALNSSEQDFKKQLKHLVQKQGKPLKLLFSQENVLSEFPMLSRYVHFLLCGEEMLKMDKLTFIREIRKLVLFLQEPVEELCVEGINGLKKESQETENKQEIDSDASDKVKLIWKLKEMVQIEYKDPILTLYAKMATRRELSSDTKPQNVPIYYKKEHVASLLGVSILEKHKGSKELNQTASGRVLSSIYKNFLEEIVICNNLSLHDLHADLFSLITFISMTRENNEIQTPIQLLFKKTMRVLDDVDAKSMEPVARTQAQEILACLAYIGSAFNVQLMDDFTKLTEKFDEEGYKNAFHRFSISLEKFDSDLKSFSLKGVLTSGLSIFTSTPQTTPPTKPKKGHPQPELKDQVSP</sequence>
<evidence type="ECO:0000313" key="3">
    <source>
        <dbReference type="Proteomes" id="UP000054761"/>
    </source>
</evidence>
<dbReference type="AlphaFoldDB" id="A0A0W0V2H7"/>
<evidence type="ECO:0000256" key="1">
    <source>
        <dbReference type="SAM" id="MobiDB-lite"/>
    </source>
</evidence>
<accession>A0A0W0V2H7</accession>
<dbReference type="EMBL" id="LNYH01000149">
    <property type="protein sequence ID" value="KTD14320.1"/>
    <property type="molecule type" value="Genomic_DNA"/>
</dbReference>
<dbReference type="RefSeq" id="WP_058502830.1">
    <property type="nucleotide sequence ID" value="NZ_CAAAJA010000068.1"/>
</dbReference>
<name>A0A0W0V2H7_9GAMM</name>
<protein>
    <submittedName>
        <fullName evidence="2">Uncharacterized protein</fullName>
    </submittedName>
</protein>
<dbReference type="PATRIC" id="fig|454.4.peg.2788"/>
<evidence type="ECO:0000313" key="2">
    <source>
        <dbReference type="EMBL" id="KTD14320.1"/>
    </source>
</evidence>
<organism evidence="2 3">
    <name type="scientific">Legionella israelensis</name>
    <dbReference type="NCBI Taxonomy" id="454"/>
    <lineage>
        <taxon>Bacteria</taxon>
        <taxon>Pseudomonadati</taxon>
        <taxon>Pseudomonadota</taxon>
        <taxon>Gammaproteobacteria</taxon>
        <taxon>Legionellales</taxon>
        <taxon>Legionellaceae</taxon>
        <taxon>Legionella</taxon>
    </lineage>
</organism>
<gene>
    <name evidence="2" type="ORF">Lisr_2548</name>
</gene>
<feature type="region of interest" description="Disordered" evidence="1">
    <location>
        <begin position="670"/>
        <end position="697"/>
    </location>
</feature>